<evidence type="ECO:0000313" key="2">
    <source>
        <dbReference type="Proteomes" id="UP000180235"/>
    </source>
</evidence>
<protein>
    <recommendedName>
        <fullName evidence="3">Capsule polysaccharide biosynthesis protein</fullName>
    </recommendedName>
</protein>
<dbReference type="SUPFAM" id="SSF53756">
    <property type="entry name" value="UDP-Glycosyltransferase/glycogen phosphorylase"/>
    <property type="match status" value="1"/>
</dbReference>
<sequence length="571" mass="66894">MFRAIVISAEPYRDQWILDNLSRKIDLDYCLCVGDQQIPNDKINYLDFNKIIFGGYDHYINWHEIPPLDENLIEKMSACESLLFRVMDDEFAFDPVRGFQQSRLPYLKHLRYWNWFLDEYKINLVINFAVPHLVYDHVIYELCKFKAIRFLCLMPTHICGMFSWIEDWEESAVNIYIKYQQLVQDSSELEIEFSKLTQAHYDRQIGNPKPTPTYMESSAYKDYIQTNLKKMYDIFEYTNDLNFIKNLESQVNQINRVLSFKQLLINLLLPRKPQPSDHKGSFWETVSAKLKEPDFWLRLLTLDVWLIRRLKNRWILGLRKEQEKLESQRREILLNLERLELFGFYNKKAVEPDLSSKYIYVALHFQPEATTMPLAGAFANQLLIVQLLAYCVPNDVLIYVKDHPSQDIRCRSIKFYQEIINIPNVRLIPRNYDTFTLTDHALAVATATGTVGWEALFKGKPVLMFGHYVYQYAPGVLQISTLEDCQKAIHKIIYENFKPDPHQLKLFLKALDETCFLLNLNFYYEGIVPMPVAQTMNNLTDSIGQYLAQFSSGSVDATNSSASILKSAPKS</sequence>
<evidence type="ECO:0008006" key="3">
    <source>
        <dbReference type="Google" id="ProtNLM"/>
    </source>
</evidence>
<gene>
    <name evidence="1" type="ORF">GlitD10_1892</name>
</gene>
<dbReference type="STRING" id="1188229.GlitD10_1892"/>
<dbReference type="GO" id="GO:0000271">
    <property type="term" value="P:polysaccharide biosynthetic process"/>
    <property type="evidence" value="ECO:0007669"/>
    <property type="project" value="InterPro"/>
</dbReference>
<organism evidence="1 2">
    <name type="scientific">Gloeomargarita lithophora Alchichica-D10</name>
    <dbReference type="NCBI Taxonomy" id="1188229"/>
    <lineage>
        <taxon>Bacteria</taxon>
        <taxon>Bacillati</taxon>
        <taxon>Cyanobacteriota</taxon>
        <taxon>Cyanophyceae</taxon>
        <taxon>Gloeomargaritales</taxon>
        <taxon>Gloeomargaritaceae</taxon>
        <taxon>Gloeomargarita</taxon>
    </lineage>
</organism>
<reference evidence="1 2" key="1">
    <citation type="submission" date="2016-10" db="EMBL/GenBank/DDBJ databases">
        <title>Description of Gloeomargarita lithophora gen. nov., sp. nov., a thylakoid-bearing basal-branching cyanobacterium with intracellular carbonates, and proposal for Gloeomargaritales ord. nov.</title>
        <authorList>
            <person name="Moreira D."/>
            <person name="Tavera R."/>
            <person name="Benzerara K."/>
            <person name="Skouri-Panet F."/>
            <person name="Couradeau E."/>
            <person name="Gerard E."/>
            <person name="Loussert C."/>
            <person name="Novelo E."/>
            <person name="Zivanovic Y."/>
            <person name="Lopez-Garcia P."/>
        </authorList>
    </citation>
    <scope>NUCLEOTIDE SEQUENCE [LARGE SCALE GENOMIC DNA]</scope>
    <source>
        <strain evidence="1 2">D10</strain>
    </source>
</reference>
<evidence type="ECO:0000313" key="1">
    <source>
        <dbReference type="EMBL" id="APB34218.1"/>
    </source>
</evidence>
<dbReference type="AlphaFoldDB" id="A0A1J0AE50"/>
<proteinExistence type="predicted"/>
<dbReference type="Pfam" id="PF05159">
    <property type="entry name" value="Capsule_synth"/>
    <property type="match status" value="1"/>
</dbReference>
<dbReference type="KEGG" id="glt:GlitD10_1892"/>
<name>A0A1J0AE50_9CYAN</name>
<keyword evidence="2" id="KW-1185">Reference proteome</keyword>
<dbReference type="InterPro" id="IPR007833">
    <property type="entry name" value="Capsule_polysaccharide_synth"/>
</dbReference>
<dbReference type="EMBL" id="CP017675">
    <property type="protein sequence ID" value="APB34218.1"/>
    <property type="molecule type" value="Genomic_DNA"/>
</dbReference>
<dbReference type="GO" id="GO:0015774">
    <property type="term" value="P:polysaccharide transport"/>
    <property type="evidence" value="ECO:0007669"/>
    <property type="project" value="InterPro"/>
</dbReference>
<accession>A0A1J0AE50</accession>
<dbReference type="Proteomes" id="UP000180235">
    <property type="component" value="Chromosome"/>
</dbReference>